<dbReference type="PANTHER" id="PTHR36978:SF4">
    <property type="entry name" value="P-LOOP CONTAINING NUCLEOSIDE TRIPHOSPHATE HYDROLASE PROTEIN"/>
    <property type="match status" value="1"/>
</dbReference>
<dbReference type="EMBL" id="LAYC01000001">
    <property type="protein sequence ID" value="KYK59033.1"/>
    <property type="molecule type" value="Genomic_DNA"/>
</dbReference>
<comment type="caution">
    <text evidence="2">The sequence shown here is derived from an EMBL/GenBank/DDBJ whole genome shotgun (WGS) entry which is preliminary data.</text>
</comment>
<dbReference type="STRING" id="98403.A0A151GPL6"/>
<reference evidence="2 3" key="1">
    <citation type="journal article" date="2016" name="Sci. Rep.">
        <title>Insights into Adaptations to a Near-Obligate Nematode Endoparasitic Lifestyle from the Finished Genome of Drechmeria coniospora.</title>
        <authorList>
            <person name="Zhang L."/>
            <person name="Zhou Z."/>
            <person name="Guo Q."/>
            <person name="Fokkens L."/>
            <person name="Miskei M."/>
            <person name="Pocsi I."/>
            <person name="Zhang W."/>
            <person name="Chen M."/>
            <person name="Wang L."/>
            <person name="Sun Y."/>
            <person name="Donzelli B.G."/>
            <person name="Gibson D.M."/>
            <person name="Nelson D.R."/>
            <person name="Luo J.G."/>
            <person name="Rep M."/>
            <person name="Liu H."/>
            <person name="Yang S."/>
            <person name="Wang J."/>
            <person name="Krasnoff S.B."/>
            <person name="Xu Y."/>
            <person name="Molnar I."/>
            <person name="Lin M."/>
        </authorList>
    </citation>
    <scope>NUCLEOTIDE SEQUENCE [LARGE SCALE GENOMIC DNA]</scope>
    <source>
        <strain evidence="2 3">ARSEF 6962</strain>
    </source>
</reference>
<gene>
    <name evidence="2" type="ORF">DCS_00160</name>
</gene>
<dbReference type="InterPro" id="IPR040632">
    <property type="entry name" value="Sulfotransfer_4"/>
</dbReference>
<sequence length="430" mass="47678">MEQSTVPRIAVSKVASGAAFTTMVASSFCVASSGRDDANARARPLAPNLLPVLRTSSACRAAVPGPSPVDERDTDARERGSGDVSADAMHALIYHHAGRRRHSCPPCLLGLPIRLTLLSIPSRLPEPPRDQADSTMATTTSNAAVGFPDRAVPMRVIVCGLHRTGTMSTRTALRQLGFHDCYHMATVLENIDDDPQQWVRAFEAKYEGKGSFTRQDWDRLMGRSQSCCDLPSALFSCELAEMYPDAKVVILNREADKWYESALASVAMSIRPSGIVNILKRLYVVLLDPQTRNWMRLSRVMTRLAMPFDHAAERDKAIAWFNERYAEFRDRIPAERRIEYSVQDGWAPLCAHLGVPVPTVMDETTGEMVEAPFPRVNDRATFQANAKRRRSRAIARANENVINQVGRVCAAACVGYGIYLAWRMRLGGRS</sequence>
<name>A0A151GPL6_DRECN</name>
<evidence type="ECO:0008006" key="4">
    <source>
        <dbReference type="Google" id="ProtNLM"/>
    </source>
</evidence>
<evidence type="ECO:0000313" key="2">
    <source>
        <dbReference type="EMBL" id="KYK59033.1"/>
    </source>
</evidence>
<dbReference type="SUPFAM" id="SSF52540">
    <property type="entry name" value="P-loop containing nucleoside triphosphate hydrolases"/>
    <property type="match status" value="1"/>
</dbReference>
<dbReference type="RefSeq" id="XP_040658385.1">
    <property type="nucleotide sequence ID" value="XM_040797502.1"/>
</dbReference>
<dbReference type="InterPro" id="IPR027417">
    <property type="entry name" value="P-loop_NTPase"/>
</dbReference>
<feature type="region of interest" description="Disordered" evidence="1">
    <location>
        <begin position="60"/>
        <end position="82"/>
    </location>
</feature>
<dbReference type="Proteomes" id="UP000076580">
    <property type="component" value="Chromosome 01"/>
</dbReference>
<feature type="compositionally biased region" description="Basic and acidic residues" evidence="1">
    <location>
        <begin position="69"/>
        <end position="81"/>
    </location>
</feature>
<dbReference type="GeneID" id="63712803"/>
<evidence type="ECO:0000313" key="3">
    <source>
        <dbReference type="Proteomes" id="UP000076580"/>
    </source>
</evidence>
<dbReference type="PANTHER" id="PTHR36978">
    <property type="entry name" value="P-LOOP CONTAINING NUCLEOTIDE TRIPHOSPHATE HYDROLASE"/>
    <property type="match status" value="1"/>
</dbReference>
<keyword evidence="3" id="KW-1185">Reference proteome</keyword>
<dbReference type="AlphaFoldDB" id="A0A151GPL6"/>
<dbReference type="Pfam" id="PF17784">
    <property type="entry name" value="Sulfotransfer_4"/>
    <property type="match status" value="1"/>
</dbReference>
<accession>A0A151GPL6</accession>
<dbReference type="InParanoid" id="A0A151GPL6"/>
<proteinExistence type="predicted"/>
<organism evidence="2 3">
    <name type="scientific">Drechmeria coniospora</name>
    <name type="common">Nematophagous fungus</name>
    <name type="synonym">Meria coniospora</name>
    <dbReference type="NCBI Taxonomy" id="98403"/>
    <lineage>
        <taxon>Eukaryota</taxon>
        <taxon>Fungi</taxon>
        <taxon>Dikarya</taxon>
        <taxon>Ascomycota</taxon>
        <taxon>Pezizomycotina</taxon>
        <taxon>Sordariomycetes</taxon>
        <taxon>Hypocreomycetidae</taxon>
        <taxon>Hypocreales</taxon>
        <taxon>Ophiocordycipitaceae</taxon>
        <taxon>Drechmeria</taxon>
    </lineage>
</organism>
<evidence type="ECO:0000256" key="1">
    <source>
        <dbReference type="SAM" id="MobiDB-lite"/>
    </source>
</evidence>
<dbReference type="Gene3D" id="3.40.50.300">
    <property type="entry name" value="P-loop containing nucleotide triphosphate hydrolases"/>
    <property type="match status" value="1"/>
</dbReference>
<protein>
    <recommendedName>
        <fullName evidence="4">NAD dependent epimerase/dehydratase</fullName>
    </recommendedName>
</protein>